<evidence type="ECO:0000256" key="4">
    <source>
        <dbReference type="ARBA" id="ARBA00022692"/>
    </source>
</evidence>
<evidence type="ECO:0000256" key="7">
    <source>
        <dbReference type="ARBA" id="ARBA00023136"/>
    </source>
</evidence>
<evidence type="ECO:0000313" key="13">
    <source>
        <dbReference type="EMBL" id="CAK7913383.1"/>
    </source>
</evidence>
<feature type="transmembrane region" description="Helical" evidence="11">
    <location>
        <begin position="484"/>
        <end position="503"/>
    </location>
</feature>
<keyword evidence="6 11" id="KW-1133">Transmembrane helix</keyword>
<dbReference type="InterPro" id="IPR036259">
    <property type="entry name" value="MFS_trans_sf"/>
</dbReference>
<feature type="transmembrane region" description="Helical" evidence="11">
    <location>
        <begin position="376"/>
        <end position="398"/>
    </location>
</feature>
<dbReference type="InterPro" id="IPR020846">
    <property type="entry name" value="MFS_dom"/>
</dbReference>
<evidence type="ECO:0000313" key="14">
    <source>
        <dbReference type="Proteomes" id="UP001497600"/>
    </source>
</evidence>
<feature type="transmembrane region" description="Helical" evidence="11">
    <location>
        <begin position="305"/>
        <end position="327"/>
    </location>
</feature>
<dbReference type="PROSITE" id="PS00217">
    <property type="entry name" value="SUGAR_TRANSPORT_2"/>
    <property type="match status" value="1"/>
</dbReference>
<sequence>MAKLLHKLQRSISHAGDSMSVRSLHEQEEGEVVTIPDEIYNWKLILVAVTAAAAAVIIGYDAGFIGGTVSLASFQKEFGLDKMSKSHQTLVNANVVSVFQAGAFWGSLFMYPVGELVGRKVGLFISGFFLTFGAAISLVSNSSNGLGAIYAGRVLTGIGIGGCSGLAPIYVSEISPASIRGRLVGCWEVSWQVGGIIGYWINYGVLENMPPSRRQWLIPFAVQLIPSGLFWVGVMFLPESPRFLISRGKVEKARKNLSILRNLPESHPYSIYEMNNIERDFNERKRKLGTGFFAPMKKVITSRKLLYRMLLSTSLFPMQNGSGINAITYYSPTVFKSLGVNGSNAGLLSTGIFGLLKGFASVVWIFFIVDNFGRRTALIWASIPCSLTMWYIGAYVKIADPSAALARGETRMTAGGKAAQAMLYIWTIFYGASWNGTPWCINSEIFSQEIRTFTQAINASANWFWAFIWGRFTGNAFNAIGYGLYFLFASCMLIFPFVIYLFYPETKGVPLEAIDHLFEVPAWRAREHALEQFEKEYGHRVTQEGESLDEKRSDRYEEEEEKEEERL</sequence>
<evidence type="ECO:0000256" key="11">
    <source>
        <dbReference type="SAM" id="Phobius"/>
    </source>
</evidence>
<keyword evidence="7 11" id="KW-0472">Membrane</keyword>
<evidence type="ECO:0000256" key="6">
    <source>
        <dbReference type="ARBA" id="ARBA00022989"/>
    </source>
</evidence>
<dbReference type="Proteomes" id="UP001497600">
    <property type="component" value="Chromosome F"/>
</dbReference>
<dbReference type="EMBL" id="OZ004258">
    <property type="protein sequence ID" value="CAK7913383.1"/>
    <property type="molecule type" value="Genomic_DNA"/>
</dbReference>
<feature type="domain" description="Major facilitator superfamily (MFS) profile" evidence="12">
    <location>
        <begin position="47"/>
        <end position="507"/>
    </location>
</feature>
<dbReference type="PANTHER" id="PTHR48022:SF34">
    <property type="entry name" value="MAJOR FACILITATOR SUPERFAMILY (MFS) PROFILE DOMAIN-CONTAINING PROTEIN-RELATED"/>
    <property type="match status" value="1"/>
</dbReference>
<feature type="transmembrane region" description="Helical" evidence="11">
    <location>
        <begin position="418"/>
        <end position="441"/>
    </location>
</feature>
<accession>A0ABP0EJW6</accession>
<dbReference type="NCBIfam" id="TIGR00879">
    <property type="entry name" value="SP"/>
    <property type="match status" value="1"/>
</dbReference>
<feature type="transmembrane region" description="Helical" evidence="11">
    <location>
        <begin position="89"/>
        <end position="109"/>
    </location>
</feature>
<evidence type="ECO:0000256" key="3">
    <source>
        <dbReference type="ARBA" id="ARBA00022448"/>
    </source>
</evidence>
<dbReference type="PROSITE" id="PS50850">
    <property type="entry name" value="MFS"/>
    <property type="match status" value="1"/>
</dbReference>
<dbReference type="Pfam" id="PF00083">
    <property type="entry name" value="Sugar_tr"/>
    <property type="match status" value="1"/>
</dbReference>
<feature type="region of interest" description="Disordered" evidence="10">
    <location>
        <begin position="536"/>
        <end position="567"/>
    </location>
</feature>
<feature type="transmembrane region" description="Helical" evidence="11">
    <location>
        <begin position="183"/>
        <end position="201"/>
    </location>
</feature>
<dbReference type="PRINTS" id="PR00171">
    <property type="entry name" value="SUGRTRNSPORT"/>
</dbReference>
<keyword evidence="14" id="KW-1185">Reference proteome</keyword>
<comment type="subcellular location">
    <subcellularLocation>
        <location evidence="1">Membrane</location>
        <topology evidence="1">Multi-pass membrane protein</topology>
    </subcellularLocation>
</comment>
<evidence type="ECO:0000256" key="9">
    <source>
        <dbReference type="RuleBase" id="RU003346"/>
    </source>
</evidence>
<evidence type="ECO:0000259" key="12">
    <source>
        <dbReference type="PROSITE" id="PS50850"/>
    </source>
</evidence>
<feature type="transmembrane region" description="Helical" evidence="11">
    <location>
        <begin position="121"/>
        <end position="139"/>
    </location>
</feature>
<reference evidence="13 14" key="1">
    <citation type="submission" date="2024-01" db="EMBL/GenBank/DDBJ databases">
        <authorList>
            <consortium name="Genoscope - CEA"/>
            <person name="William W."/>
        </authorList>
    </citation>
    <scope>NUCLEOTIDE SEQUENCE [LARGE SCALE GENOMIC DNA]</scope>
    <source>
        <strain evidence="13 14">29B2s-10</strain>
    </source>
</reference>
<dbReference type="InterPro" id="IPR005829">
    <property type="entry name" value="Sugar_transporter_CS"/>
</dbReference>
<keyword evidence="3 9" id="KW-0813">Transport</keyword>
<keyword evidence="5" id="KW-0672">Quinate metabolism</keyword>
<organism evidence="13 14">
    <name type="scientific">[Candida] anglica</name>
    <dbReference type="NCBI Taxonomy" id="148631"/>
    <lineage>
        <taxon>Eukaryota</taxon>
        <taxon>Fungi</taxon>
        <taxon>Dikarya</taxon>
        <taxon>Ascomycota</taxon>
        <taxon>Saccharomycotina</taxon>
        <taxon>Pichiomycetes</taxon>
        <taxon>Debaryomycetaceae</taxon>
        <taxon>Kurtzmaniella</taxon>
    </lineage>
</organism>
<evidence type="ECO:0000256" key="10">
    <source>
        <dbReference type="SAM" id="MobiDB-lite"/>
    </source>
</evidence>
<feature type="compositionally biased region" description="Acidic residues" evidence="10">
    <location>
        <begin position="556"/>
        <end position="567"/>
    </location>
</feature>
<evidence type="ECO:0000256" key="1">
    <source>
        <dbReference type="ARBA" id="ARBA00004141"/>
    </source>
</evidence>
<comment type="similarity">
    <text evidence="2 9">Belongs to the major facilitator superfamily. Sugar transporter (TC 2.A.1.1) family.</text>
</comment>
<protein>
    <recommendedName>
        <fullName evidence="8">Quinate transporter</fullName>
    </recommendedName>
</protein>
<dbReference type="InterPro" id="IPR003663">
    <property type="entry name" value="Sugar/inositol_transpt"/>
</dbReference>
<proteinExistence type="inferred from homology"/>
<name>A0ABP0EJW6_9ASCO</name>
<keyword evidence="4 11" id="KW-0812">Transmembrane</keyword>
<feature type="transmembrane region" description="Helical" evidence="11">
    <location>
        <begin position="151"/>
        <end position="171"/>
    </location>
</feature>
<evidence type="ECO:0000256" key="8">
    <source>
        <dbReference type="ARBA" id="ARBA00043213"/>
    </source>
</evidence>
<dbReference type="InterPro" id="IPR005828">
    <property type="entry name" value="MFS_sugar_transport-like"/>
</dbReference>
<gene>
    <name evidence="13" type="primary">HGT1</name>
    <name evidence="13" type="ORF">CAAN4_F11474</name>
</gene>
<dbReference type="SUPFAM" id="SSF103473">
    <property type="entry name" value="MFS general substrate transporter"/>
    <property type="match status" value="1"/>
</dbReference>
<dbReference type="PANTHER" id="PTHR48022">
    <property type="entry name" value="PLASTIDIC GLUCOSE TRANSPORTER 4"/>
    <property type="match status" value="1"/>
</dbReference>
<dbReference type="InterPro" id="IPR050360">
    <property type="entry name" value="MFS_Sugar_Transporters"/>
</dbReference>
<feature type="transmembrane region" description="Helical" evidence="11">
    <location>
        <begin position="44"/>
        <end position="69"/>
    </location>
</feature>
<evidence type="ECO:0000256" key="5">
    <source>
        <dbReference type="ARBA" id="ARBA00022911"/>
    </source>
</evidence>
<feature type="transmembrane region" description="Helical" evidence="11">
    <location>
        <begin position="216"/>
        <end position="237"/>
    </location>
</feature>
<keyword evidence="13" id="KW-0762">Sugar transport</keyword>
<dbReference type="Gene3D" id="1.20.1250.20">
    <property type="entry name" value="MFS general substrate transporter like domains"/>
    <property type="match status" value="1"/>
</dbReference>
<feature type="compositionally biased region" description="Basic and acidic residues" evidence="10">
    <location>
        <begin position="536"/>
        <end position="555"/>
    </location>
</feature>
<feature type="transmembrane region" description="Helical" evidence="11">
    <location>
        <begin position="347"/>
        <end position="369"/>
    </location>
</feature>
<dbReference type="PROSITE" id="PS00216">
    <property type="entry name" value="SUGAR_TRANSPORT_1"/>
    <property type="match status" value="1"/>
</dbReference>
<evidence type="ECO:0000256" key="2">
    <source>
        <dbReference type="ARBA" id="ARBA00010992"/>
    </source>
</evidence>